<feature type="compositionally biased region" description="Polar residues" evidence="1">
    <location>
        <begin position="9"/>
        <end position="20"/>
    </location>
</feature>
<proteinExistence type="predicted"/>
<dbReference type="RefSeq" id="WP_088249334.1">
    <property type="nucleotide sequence ID" value="NZ_NHMK01000022.1"/>
</dbReference>
<accession>A0A246BHH4</accession>
<gene>
    <name evidence="2" type="ORF">CBQ26_14370</name>
</gene>
<dbReference type="EMBL" id="NHMK01000022">
    <property type="protein sequence ID" value="OWL94700.1"/>
    <property type="molecule type" value="Genomic_DNA"/>
</dbReference>
<reference evidence="2 3" key="1">
    <citation type="submission" date="2017-05" db="EMBL/GenBank/DDBJ databases">
        <title>De novo genome assembly of Deniococcus indicus strain DR1.</title>
        <authorList>
            <person name="Chauhan D."/>
            <person name="Yennamalli R.M."/>
            <person name="Priyadarshini R."/>
        </authorList>
    </citation>
    <scope>NUCLEOTIDE SEQUENCE [LARGE SCALE GENOMIC DNA]</scope>
    <source>
        <strain evidence="2 3">DR1</strain>
    </source>
</reference>
<protein>
    <submittedName>
        <fullName evidence="2">Uncharacterized protein</fullName>
    </submittedName>
</protein>
<feature type="compositionally biased region" description="Basic and acidic residues" evidence="1">
    <location>
        <begin position="168"/>
        <end position="189"/>
    </location>
</feature>
<evidence type="ECO:0000313" key="3">
    <source>
        <dbReference type="Proteomes" id="UP000197208"/>
    </source>
</evidence>
<evidence type="ECO:0000256" key="1">
    <source>
        <dbReference type="SAM" id="MobiDB-lite"/>
    </source>
</evidence>
<organism evidence="2 3">
    <name type="scientific">Deinococcus indicus</name>
    <dbReference type="NCBI Taxonomy" id="223556"/>
    <lineage>
        <taxon>Bacteria</taxon>
        <taxon>Thermotogati</taxon>
        <taxon>Deinococcota</taxon>
        <taxon>Deinococci</taxon>
        <taxon>Deinococcales</taxon>
        <taxon>Deinococcaceae</taxon>
        <taxon>Deinococcus</taxon>
    </lineage>
</organism>
<sequence length="198" mass="21675">MKPPPNPNGPNSLTPTPGNLTSALDRFDSERSIATLIRWSELLGSLDPADRLKPLQQFERALHKGMILSAPLPDTFTTTYLDATGQDATHEGPDDLVLDTPELRTWLAAQVIESRYALVQHGAPIRITAEQIISGELDFTRLASIRRTMAGQRLQPQPQVSKAPKAPASDKAKADPRTRKTTPPKDTRPTETTPVTTP</sequence>
<name>A0A246BHH4_9DEIO</name>
<evidence type="ECO:0000313" key="2">
    <source>
        <dbReference type="EMBL" id="OWL94700.1"/>
    </source>
</evidence>
<dbReference type="AlphaFoldDB" id="A0A246BHH4"/>
<dbReference type="OrthoDB" id="9985724at2"/>
<feature type="region of interest" description="Disordered" evidence="1">
    <location>
        <begin position="150"/>
        <end position="198"/>
    </location>
</feature>
<comment type="caution">
    <text evidence="2">The sequence shown here is derived from an EMBL/GenBank/DDBJ whole genome shotgun (WGS) entry which is preliminary data.</text>
</comment>
<keyword evidence="3" id="KW-1185">Reference proteome</keyword>
<feature type="region of interest" description="Disordered" evidence="1">
    <location>
        <begin position="1"/>
        <end position="20"/>
    </location>
</feature>
<dbReference type="Proteomes" id="UP000197208">
    <property type="component" value="Unassembled WGS sequence"/>
</dbReference>